<evidence type="ECO:0000313" key="1">
    <source>
        <dbReference type="EMBL" id="NKI19447.1"/>
    </source>
</evidence>
<gene>
    <name evidence="1" type="ORF">HCU74_18730</name>
</gene>
<dbReference type="Pfam" id="PF11743">
    <property type="entry name" value="DUF3301"/>
    <property type="match status" value="1"/>
</dbReference>
<dbReference type="Proteomes" id="UP000765845">
    <property type="component" value="Unassembled WGS sequence"/>
</dbReference>
<reference evidence="1 2" key="1">
    <citation type="submission" date="2020-04" db="EMBL/GenBank/DDBJ databases">
        <authorList>
            <person name="Yoon J."/>
        </authorList>
    </citation>
    <scope>NUCLEOTIDE SEQUENCE [LARGE SCALE GENOMIC DNA]</scope>
    <source>
        <strain evidence="1 2">KMU-166</strain>
    </source>
</reference>
<name>A0ABX1GM00_9GAMM</name>
<dbReference type="RefSeq" id="WP_168451965.1">
    <property type="nucleotide sequence ID" value="NZ_JAAWWK010000008.1"/>
</dbReference>
<keyword evidence="2" id="KW-1185">Reference proteome</keyword>
<comment type="caution">
    <text evidence="1">The sequence shown here is derived from an EMBL/GenBank/DDBJ whole genome shotgun (WGS) entry which is preliminary data.</text>
</comment>
<protein>
    <submittedName>
        <fullName evidence="1">DUF3301 domain-containing protein</fullName>
    </submittedName>
</protein>
<organism evidence="1 2">
    <name type="scientific">Spongiibacter thalassae</name>
    <dbReference type="NCBI Taxonomy" id="2721624"/>
    <lineage>
        <taxon>Bacteria</taxon>
        <taxon>Pseudomonadati</taxon>
        <taxon>Pseudomonadota</taxon>
        <taxon>Gammaproteobacteria</taxon>
        <taxon>Cellvibrionales</taxon>
        <taxon>Spongiibacteraceae</taxon>
        <taxon>Spongiibacter</taxon>
    </lineage>
</organism>
<proteinExistence type="predicted"/>
<evidence type="ECO:0000313" key="2">
    <source>
        <dbReference type="Proteomes" id="UP000765845"/>
    </source>
</evidence>
<sequence>MLELSDLLLLLLVFAALLLTWSSLGARERALIAVRHHLKNQGLQLLDDNVALRALWLKRNPQGELKFWRRYHFEFSSLGDERYQGRIILLGQYTESIHLQAYRLPDERLH</sequence>
<accession>A0ABX1GM00</accession>
<dbReference type="EMBL" id="JAAWWK010000008">
    <property type="protein sequence ID" value="NKI19447.1"/>
    <property type="molecule type" value="Genomic_DNA"/>
</dbReference>
<dbReference type="InterPro" id="IPR021732">
    <property type="entry name" value="DUF3301"/>
</dbReference>